<feature type="transmembrane region" description="Helical" evidence="6">
    <location>
        <begin position="205"/>
        <end position="228"/>
    </location>
</feature>
<comment type="caution">
    <text evidence="7">The sequence shown here is derived from an EMBL/GenBank/DDBJ whole genome shotgun (WGS) entry which is preliminary data.</text>
</comment>
<feature type="transmembrane region" description="Helical" evidence="6">
    <location>
        <begin position="517"/>
        <end position="538"/>
    </location>
</feature>
<reference evidence="7 8" key="1">
    <citation type="journal article" date="2018" name="Cell">
        <title>The Chara Genome: Secondary Complexity and Implications for Plant Terrestrialization.</title>
        <authorList>
            <person name="Nishiyama T."/>
            <person name="Sakayama H."/>
            <person name="Vries J.D."/>
            <person name="Buschmann H."/>
            <person name="Saint-Marcoux D."/>
            <person name="Ullrich K.K."/>
            <person name="Haas F.B."/>
            <person name="Vanderstraeten L."/>
            <person name="Becker D."/>
            <person name="Lang D."/>
            <person name="Vosolsobe S."/>
            <person name="Rombauts S."/>
            <person name="Wilhelmsson P.K.I."/>
            <person name="Janitza P."/>
            <person name="Kern R."/>
            <person name="Heyl A."/>
            <person name="Rumpler F."/>
            <person name="Villalobos L.I.A.C."/>
            <person name="Clay J.M."/>
            <person name="Skokan R."/>
            <person name="Toyoda A."/>
            <person name="Suzuki Y."/>
            <person name="Kagoshima H."/>
            <person name="Schijlen E."/>
            <person name="Tajeshwar N."/>
            <person name="Catarino B."/>
            <person name="Hetherington A.J."/>
            <person name="Saltykova A."/>
            <person name="Bonnot C."/>
            <person name="Breuninger H."/>
            <person name="Symeonidi A."/>
            <person name="Radhakrishnan G.V."/>
            <person name="Van Nieuwerburgh F."/>
            <person name="Deforce D."/>
            <person name="Chang C."/>
            <person name="Karol K.G."/>
            <person name="Hedrich R."/>
            <person name="Ulvskov P."/>
            <person name="Glockner G."/>
            <person name="Delwiche C.F."/>
            <person name="Petrasek J."/>
            <person name="Van de Peer Y."/>
            <person name="Friml J."/>
            <person name="Beilby M."/>
            <person name="Dolan L."/>
            <person name="Kohara Y."/>
            <person name="Sugano S."/>
            <person name="Fujiyama A."/>
            <person name="Delaux P.-M."/>
            <person name="Quint M."/>
            <person name="TheiBen G."/>
            <person name="Hagemann M."/>
            <person name="Harholt J."/>
            <person name="Dunand C."/>
            <person name="Zachgo S."/>
            <person name="Langdale J."/>
            <person name="Maumus F."/>
            <person name="Straeten D.V.D."/>
            <person name="Gould S.B."/>
            <person name="Rensing S.A."/>
        </authorList>
    </citation>
    <scope>NUCLEOTIDE SEQUENCE [LARGE SCALE GENOMIC DNA]</scope>
    <source>
        <strain evidence="7 8">S276</strain>
    </source>
</reference>
<dbReference type="Pfam" id="PF02535">
    <property type="entry name" value="Zip"/>
    <property type="match status" value="1"/>
</dbReference>
<evidence type="ECO:0000256" key="2">
    <source>
        <dbReference type="ARBA" id="ARBA00022692"/>
    </source>
</evidence>
<feature type="transmembrane region" description="Helical" evidence="6">
    <location>
        <begin position="596"/>
        <end position="618"/>
    </location>
</feature>
<feature type="transmembrane region" description="Helical" evidence="6">
    <location>
        <begin position="335"/>
        <end position="358"/>
    </location>
</feature>
<feature type="transmembrane region" description="Helical" evidence="6">
    <location>
        <begin position="267"/>
        <end position="285"/>
    </location>
</feature>
<keyword evidence="3 6" id="KW-1133">Transmembrane helix</keyword>
<dbReference type="Gramene" id="GBG58764">
    <property type="protein sequence ID" value="GBG58764"/>
    <property type="gene ID" value="CBR_g164"/>
</dbReference>
<evidence type="ECO:0000256" key="3">
    <source>
        <dbReference type="ARBA" id="ARBA00022989"/>
    </source>
</evidence>
<evidence type="ECO:0000256" key="5">
    <source>
        <dbReference type="SAM" id="MobiDB-lite"/>
    </source>
</evidence>
<organism evidence="7 8">
    <name type="scientific">Chara braunii</name>
    <name type="common">Braun's stonewort</name>
    <dbReference type="NCBI Taxonomy" id="69332"/>
    <lineage>
        <taxon>Eukaryota</taxon>
        <taxon>Viridiplantae</taxon>
        <taxon>Streptophyta</taxon>
        <taxon>Charophyceae</taxon>
        <taxon>Charales</taxon>
        <taxon>Characeae</taxon>
        <taxon>Chara</taxon>
    </lineage>
</organism>
<evidence type="ECO:0008006" key="9">
    <source>
        <dbReference type="Google" id="ProtNLM"/>
    </source>
</evidence>
<sequence>MDEHPDWPSSMARKISSRMSWMTTTMAAPSPSLVMPLEVAKHEIWDRYPPKPHQEVLRKHGRDASGPPLSQVVSASRRCHGRLTQNRRLLVRHLLLLMVVLPLALLVFSSSMTIKVQAVSLRGGIEVGRGGDLQLEPVETTSKEKLDTASTMRMSFPTENSRPVAVPPPPIAPTKRGVSERLLRVSSSSVGDTASSSKRPSRVSLASVGLLTLGMALASGLGALPFFFFKLSPAWSGICNGIACGVMLAASFDLVSEGQVLGGGGCVVIGILAGGLFILSSQRLLDEFGEVSVLDLQGADARKMVIVVAIMTLHAFGEGAGVGVSFAGPKGLPQGLMVTIAIGIHNIPEGLAVALVLVSKGVSPWKALGWSILSSIPQPLVAVPAFACAETFNRFLPLCLGFAAGCMIWMVFGAVMPDGMKDTSPNAVATAATLSVAIMESVDTLMNEAEKRSSDPFHPSFLLLSLALGLGPLVIGTGSLVVLRRTVRNPSPFLMGLTAGILLTLSCWRTAEIHAAGQLGLARLLALLFLGIVILPLVTRSMFSSSHGLPKATTRQGRSKRRGVDSPKKGSRGLDLGVLQAGKGGTSSSSIPTPSLLHPVTFSITVLAALAVHLFSNGLSSGAELRRNGGVGATWETIFSALLSASLQGWLYGMVVAMIIMATRGGYRSAMAGMCLTGTAAYLGVHAALVHWNVALSSPALDACQVVASAALICSVPAWLPQRNLVIAARKTTLGVVLGATITAVSVMCSKLVHLRITQNSAGINAAAAD</sequence>
<comment type="subcellular location">
    <subcellularLocation>
        <location evidence="1">Membrane</location>
        <topology evidence="1">Multi-pass membrane protein</topology>
    </subcellularLocation>
</comment>
<protein>
    <recommendedName>
        <fullName evidence="9">Zinc transporter</fullName>
    </recommendedName>
</protein>
<dbReference type="OrthoDB" id="262547at2759"/>
<feature type="region of interest" description="Disordered" evidence="5">
    <location>
        <begin position="545"/>
        <end position="575"/>
    </location>
</feature>
<keyword evidence="4 6" id="KW-0472">Membrane</keyword>
<dbReference type="EMBL" id="BFEA01000001">
    <property type="protein sequence ID" value="GBG58764.1"/>
    <property type="molecule type" value="Genomic_DNA"/>
</dbReference>
<proteinExistence type="predicted"/>
<feature type="region of interest" description="Disordered" evidence="5">
    <location>
        <begin position="157"/>
        <end position="177"/>
    </location>
</feature>
<dbReference type="GO" id="GO:0016020">
    <property type="term" value="C:membrane"/>
    <property type="evidence" value="ECO:0007669"/>
    <property type="project" value="UniProtKB-SubCell"/>
</dbReference>
<gene>
    <name evidence="7" type="ORF">CBR_g164</name>
</gene>
<feature type="transmembrane region" description="Helical" evidence="6">
    <location>
        <begin position="672"/>
        <end position="694"/>
    </location>
</feature>
<dbReference type="InterPro" id="IPR003689">
    <property type="entry name" value="ZIP"/>
</dbReference>
<evidence type="ECO:0000256" key="4">
    <source>
        <dbReference type="ARBA" id="ARBA00023136"/>
    </source>
</evidence>
<evidence type="ECO:0000313" key="8">
    <source>
        <dbReference type="Proteomes" id="UP000265515"/>
    </source>
</evidence>
<keyword evidence="2 6" id="KW-0812">Transmembrane</keyword>
<accession>A0A388JLS3</accession>
<dbReference type="Proteomes" id="UP000265515">
    <property type="component" value="Unassembled WGS sequence"/>
</dbReference>
<feature type="transmembrane region" description="Helical" evidence="6">
    <location>
        <begin position="638"/>
        <end position="660"/>
    </location>
</feature>
<feature type="transmembrane region" description="Helical" evidence="6">
    <location>
        <begin position="90"/>
        <end position="108"/>
    </location>
</feature>
<keyword evidence="8" id="KW-1185">Reference proteome</keyword>
<dbReference type="AlphaFoldDB" id="A0A388JLS3"/>
<dbReference type="STRING" id="69332.A0A388JLS3"/>
<name>A0A388JLS3_CHABU</name>
<evidence type="ECO:0000313" key="7">
    <source>
        <dbReference type="EMBL" id="GBG58764.1"/>
    </source>
</evidence>
<dbReference type="GO" id="GO:0005385">
    <property type="term" value="F:zinc ion transmembrane transporter activity"/>
    <property type="evidence" value="ECO:0007669"/>
    <property type="project" value="TreeGrafter"/>
</dbReference>
<dbReference type="PANTHER" id="PTHR11040:SF70">
    <property type="entry name" value="OS05G0316100 PROTEIN"/>
    <property type="match status" value="1"/>
</dbReference>
<dbReference type="PANTHER" id="PTHR11040">
    <property type="entry name" value="ZINC/IRON TRANSPORTER"/>
    <property type="match status" value="1"/>
</dbReference>
<feature type="transmembrane region" description="Helical" evidence="6">
    <location>
        <begin position="461"/>
        <end position="481"/>
    </location>
</feature>
<evidence type="ECO:0000256" key="6">
    <source>
        <dbReference type="SAM" id="Phobius"/>
    </source>
</evidence>
<feature type="transmembrane region" description="Helical" evidence="6">
    <location>
        <begin position="395"/>
        <end position="416"/>
    </location>
</feature>
<evidence type="ECO:0000256" key="1">
    <source>
        <dbReference type="ARBA" id="ARBA00004141"/>
    </source>
</evidence>
<feature type="transmembrane region" description="Helical" evidence="6">
    <location>
        <begin position="305"/>
        <end position="328"/>
    </location>
</feature>